<protein>
    <recommendedName>
        <fullName evidence="1">SseB protein N-terminal domain-containing protein</fullName>
    </recommendedName>
</protein>
<feature type="domain" description="SseB protein N-terminal" evidence="1">
    <location>
        <begin position="10"/>
        <end position="70"/>
    </location>
</feature>
<proteinExistence type="predicted"/>
<accession>A0A4Q9GUM8</accession>
<dbReference type="Pfam" id="PF07179">
    <property type="entry name" value="SseB"/>
    <property type="match status" value="1"/>
</dbReference>
<evidence type="ECO:0000313" key="2">
    <source>
        <dbReference type="EMBL" id="TBN55547.1"/>
    </source>
</evidence>
<dbReference type="InterPro" id="IPR009839">
    <property type="entry name" value="SseB_N"/>
</dbReference>
<evidence type="ECO:0000313" key="3">
    <source>
        <dbReference type="Proteomes" id="UP000294194"/>
    </source>
</evidence>
<dbReference type="RefSeq" id="WP_130983118.1">
    <property type="nucleotide sequence ID" value="NZ_SISG01000002.1"/>
</dbReference>
<dbReference type="AlphaFoldDB" id="A0A4Q9GUM8"/>
<sequence>MSDRESVIERSRSGEATTGDLLAAFLAATVFAPTSVDPSLGAGSFTPLTVTVGNSTALPVFTSLDVLAGFEIAPHVVARLAEHVASVRAKRQ</sequence>
<reference evidence="3" key="1">
    <citation type="submission" date="2019-02" db="EMBL/GenBank/DDBJ databases">
        <title>Glaciihabitans arcticus sp. nov., a psychrotolerant bacterium isolated from polar soil.</title>
        <authorList>
            <person name="Dahal R.H."/>
        </authorList>
    </citation>
    <scope>NUCLEOTIDE SEQUENCE [LARGE SCALE GENOMIC DNA]</scope>
    <source>
        <strain evidence="3">RP-3-7</strain>
    </source>
</reference>
<name>A0A4Q9GUM8_9MICO</name>
<comment type="caution">
    <text evidence="2">The sequence shown here is derived from an EMBL/GenBank/DDBJ whole genome shotgun (WGS) entry which is preliminary data.</text>
</comment>
<dbReference type="EMBL" id="SISG01000002">
    <property type="protein sequence ID" value="TBN55547.1"/>
    <property type="molecule type" value="Genomic_DNA"/>
</dbReference>
<organism evidence="2 3">
    <name type="scientific">Glaciihabitans arcticus</name>
    <dbReference type="NCBI Taxonomy" id="2668039"/>
    <lineage>
        <taxon>Bacteria</taxon>
        <taxon>Bacillati</taxon>
        <taxon>Actinomycetota</taxon>
        <taxon>Actinomycetes</taxon>
        <taxon>Micrococcales</taxon>
        <taxon>Microbacteriaceae</taxon>
        <taxon>Glaciihabitans</taxon>
    </lineage>
</organism>
<keyword evidence="3" id="KW-1185">Reference proteome</keyword>
<dbReference type="Proteomes" id="UP000294194">
    <property type="component" value="Unassembled WGS sequence"/>
</dbReference>
<evidence type="ECO:0000259" key="1">
    <source>
        <dbReference type="Pfam" id="PF07179"/>
    </source>
</evidence>
<gene>
    <name evidence="2" type="ORF">EYE40_15220</name>
</gene>